<dbReference type="Pfam" id="PF00174">
    <property type="entry name" value="Oxidored_molyb"/>
    <property type="match status" value="1"/>
</dbReference>
<dbReference type="SUPFAM" id="SSF56524">
    <property type="entry name" value="Oxidoreductase molybdopterin-binding domain"/>
    <property type="match status" value="1"/>
</dbReference>
<dbReference type="PANTHER" id="PTHR43032:SF2">
    <property type="entry name" value="BLL0505 PROTEIN"/>
    <property type="match status" value="1"/>
</dbReference>
<evidence type="ECO:0000313" key="2">
    <source>
        <dbReference type="EMBL" id="KEA55339.1"/>
    </source>
</evidence>
<dbReference type="EMBL" id="JJOA01000056">
    <property type="protein sequence ID" value="KEA55339.1"/>
    <property type="molecule type" value="Genomic_DNA"/>
</dbReference>
<dbReference type="PANTHER" id="PTHR43032">
    <property type="entry name" value="PROTEIN-METHIONINE-SULFOXIDE REDUCTASE"/>
    <property type="match status" value="1"/>
</dbReference>
<organism evidence="2">
    <name type="scientific">Burkholderia cenocepacia</name>
    <dbReference type="NCBI Taxonomy" id="95486"/>
    <lineage>
        <taxon>Bacteria</taxon>
        <taxon>Pseudomonadati</taxon>
        <taxon>Pseudomonadota</taxon>
        <taxon>Betaproteobacteria</taxon>
        <taxon>Burkholderiales</taxon>
        <taxon>Burkholderiaceae</taxon>
        <taxon>Burkholderia</taxon>
        <taxon>Burkholderia cepacia complex</taxon>
    </lineage>
</organism>
<dbReference type="InterPro" id="IPR000572">
    <property type="entry name" value="OxRdtase_Mopterin-bd_dom"/>
</dbReference>
<sequence>MHEPKRSPHADRVSQLDADAIVKDARNALQSTQRRLFGKRILTLGGLMLLSGCELTDDQSVNTMLRRVSSFNDDVQALLFDPRKLAPTYPESMIARPFPFNAYYDIDQVPDVDAARYRLQVGGLVKGKRAWTLDELRALPQESQVTRHICIEGWSAIGKWGGVRFSDFLLRAGADTTAKYVALHCADNYWTSIDMPTALHPQTLLTLTYDGSVLPAKYGFPMKLRMPTKLGYKNPKHIVAITVTNAFPGGYWENQGYNWFGGS</sequence>
<protein>
    <submittedName>
        <fullName evidence="2">Molybdopterin-binding protein</fullName>
    </submittedName>
</protein>
<feature type="domain" description="Oxidoreductase molybdopterin-binding" evidence="1">
    <location>
        <begin position="108"/>
        <end position="252"/>
    </location>
</feature>
<evidence type="ECO:0000259" key="1">
    <source>
        <dbReference type="Pfam" id="PF00174"/>
    </source>
</evidence>
<gene>
    <name evidence="2" type="ORF">DT99_32515</name>
</gene>
<reference evidence="2" key="1">
    <citation type="submission" date="2014-04" db="EMBL/GenBank/DDBJ databases">
        <title>In planta biocontrol of soil-borne Fusarium wilt of banana through a plant endophytic bacterium, Burkholderia cenocepacia 869T2.</title>
        <authorList>
            <person name="Ho Y.-N."/>
            <person name="Chiang H.-M."/>
            <person name="Chao C.-P."/>
            <person name="Su C.-C."/>
            <person name="Hsu H.-F."/>
            <person name="Guo C.-T."/>
            <person name="Hsieh J.-L."/>
            <person name="Huang C.-C."/>
        </authorList>
    </citation>
    <scope>NUCLEOTIDE SEQUENCE [LARGE SCALE GENOMIC DNA]</scope>
    <source>
        <strain evidence="2">869T2</strain>
    </source>
</reference>
<dbReference type="Gene3D" id="3.90.420.10">
    <property type="entry name" value="Oxidoreductase, molybdopterin-binding domain"/>
    <property type="match status" value="1"/>
</dbReference>
<comment type="caution">
    <text evidence="2">The sequence shown here is derived from an EMBL/GenBank/DDBJ whole genome shotgun (WGS) entry which is preliminary data.</text>
</comment>
<dbReference type="OrthoDB" id="9795587at2"/>
<dbReference type="AlphaFoldDB" id="A0A071M331"/>
<dbReference type="InterPro" id="IPR036374">
    <property type="entry name" value="OxRdtase_Mopterin-bd_sf"/>
</dbReference>
<accession>A0A071M331</accession>
<name>A0A071M331_9BURK</name>
<proteinExistence type="predicted"/>